<feature type="transmembrane region" description="Helical" evidence="6">
    <location>
        <begin position="107"/>
        <end position="127"/>
    </location>
</feature>
<comment type="subcellular location">
    <subcellularLocation>
        <location evidence="1">Membrane</location>
        <topology evidence="1">Multi-pass membrane protein</topology>
    </subcellularLocation>
</comment>
<feature type="transmembrane region" description="Helical" evidence="6">
    <location>
        <begin position="178"/>
        <end position="197"/>
    </location>
</feature>
<dbReference type="GO" id="GO:0005886">
    <property type="term" value="C:plasma membrane"/>
    <property type="evidence" value="ECO:0007669"/>
    <property type="project" value="TreeGrafter"/>
</dbReference>
<dbReference type="EMBL" id="KQ964260">
    <property type="protein sequence ID" value="KXJ87931.1"/>
    <property type="molecule type" value="Genomic_DNA"/>
</dbReference>
<evidence type="ECO:0000256" key="2">
    <source>
        <dbReference type="ARBA" id="ARBA00022692"/>
    </source>
</evidence>
<organism evidence="7 8">
    <name type="scientific">Microdochium bolleyi</name>
    <dbReference type="NCBI Taxonomy" id="196109"/>
    <lineage>
        <taxon>Eukaryota</taxon>
        <taxon>Fungi</taxon>
        <taxon>Dikarya</taxon>
        <taxon>Ascomycota</taxon>
        <taxon>Pezizomycotina</taxon>
        <taxon>Sordariomycetes</taxon>
        <taxon>Xylariomycetidae</taxon>
        <taxon>Xylariales</taxon>
        <taxon>Microdochiaceae</taxon>
        <taxon>Microdochium</taxon>
    </lineage>
</organism>
<evidence type="ECO:0000256" key="6">
    <source>
        <dbReference type="SAM" id="Phobius"/>
    </source>
</evidence>
<evidence type="ECO:0000256" key="5">
    <source>
        <dbReference type="SAM" id="MobiDB-lite"/>
    </source>
</evidence>
<feature type="region of interest" description="Disordered" evidence="5">
    <location>
        <begin position="212"/>
        <end position="231"/>
    </location>
</feature>
<proteinExistence type="predicted"/>
<dbReference type="GO" id="GO:0005385">
    <property type="term" value="F:zinc ion transmembrane transporter activity"/>
    <property type="evidence" value="ECO:0007669"/>
    <property type="project" value="TreeGrafter"/>
</dbReference>
<dbReference type="Pfam" id="PF02535">
    <property type="entry name" value="Zip"/>
    <property type="match status" value="1"/>
</dbReference>
<feature type="transmembrane region" description="Helical" evidence="6">
    <location>
        <begin position="358"/>
        <end position="381"/>
    </location>
</feature>
<keyword evidence="4 6" id="KW-0472">Membrane</keyword>
<dbReference type="InterPro" id="IPR003689">
    <property type="entry name" value="ZIP"/>
</dbReference>
<name>A0A136ISP1_9PEZI</name>
<keyword evidence="8" id="KW-1185">Reference proteome</keyword>
<accession>A0A136ISP1</accession>
<feature type="transmembrane region" description="Helical" evidence="6">
    <location>
        <begin position="147"/>
        <end position="166"/>
    </location>
</feature>
<evidence type="ECO:0008006" key="9">
    <source>
        <dbReference type="Google" id="ProtNLM"/>
    </source>
</evidence>
<dbReference type="InParanoid" id="A0A136ISP1"/>
<dbReference type="STRING" id="196109.A0A136ISP1"/>
<feature type="region of interest" description="Disordered" evidence="5">
    <location>
        <begin position="34"/>
        <end position="93"/>
    </location>
</feature>
<feature type="compositionally biased region" description="Polar residues" evidence="5">
    <location>
        <begin position="332"/>
        <end position="344"/>
    </location>
</feature>
<gene>
    <name evidence="7" type="ORF">Micbo1qcDRAFT_178579</name>
</gene>
<feature type="region of interest" description="Disordered" evidence="5">
    <location>
        <begin position="293"/>
        <end position="345"/>
    </location>
</feature>
<protein>
    <recommendedName>
        <fullName evidence="9">ZIP zinc transporter-domain-containing protein</fullName>
    </recommendedName>
</protein>
<feature type="compositionally biased region" description="Basic and acidic residues" evidence="5">
    <location>
        <begin position="293"/>
        <end position="302"/>
    </location>
</feature>
<evidence type="ECO:0000256" key="3">
    <source>
        <dbReference type="ARBA" id="ARBA00022989"/>
    </source>
</evidence>
<feature type="transmembrane region" description="Helical" evidence="6">
    <location>
        <begin position="12"/>
        <end position="28"/>
    </location>
</feature>
<evidence type="ECO:0000256" key="1">
    <source>
        <dbReference type="ARBA" id="ARBA00004141"/>
    </source>
</evidence>
<evidence type="ECO:0000313" key="7">
    <source>
        <dbReference type="EMBL" id="KXJ87931.1"/>
    </source>
</evidence>
<dbReference type="AlphaFoldDB" id="A0A136ISP1"/>
<dbReference type="PANTHER" id="PTHR11040">
    <property type="entry name" value="ZINC/IRON TRANSPORTER"/>
    <property type="match status" value="1"/>
</dbReference>
<dbReference type="Proteomes" id="UP000070501">
    <property type="component" value="Unassembled WGS sequence"/>
</dbReference>
<feature type="transmembrane region" description="Helical" evidence="6">
    <location>
        <begin position="387"/>
        <end position="409"/>
    </location>
</feature>
<sequence>MLGVGRYTTHMRILFVVLALAICSTQLWKHHSGPQEIGSADTGAQTHHEHEHPLSPSGSVEVGSEHRHCHFHAGIEHCTGPPPPDDLPTSPSRCSKVDQNYDIPMRLLFVFVVLMGSAIGVFVPLLLDTPKTSRNSPSRVTIALKQCGTGVIISTAFVHLFTHANLMFTNECLVGYELFEGTTATIFMAGMLLSFLVDFAAHYKAGSTHAAHAGAGTSESNSSAARPGRKGAPSNVMILEAGIVFHSVSGDSYFITLAIVITLHQMFEGLALGTRLAAMDDDNCHDEKRISRSHGVDVESPSHGRHSGSSPVQPLLPTHDSSNKGGRLGTRLSHTTASGETEGSASGLRALVPRGKHLLALCFTLVTPLGMLLGIALLGTFNGNNPSTIIAIGTLDALSAGILAWFGVVEMWAHDWLVEGAEMAAQDGTGVTVGLGSLVLGMVMMTVLGKWA</sequence>
<dbReference type="OrthoDB" id="448280at2759"/>
<keyword evidence="2 6" id="KW-0812">Transmembrane</keyword>
<feature type="transmembrane region" description="Helical" evidence="6">
    <location>
        <begin position="430"/>
        <end position="449"/>
    </location>
</feature>
<evidence type="ECO:0000256" key="4">
    <source>
        <dbReference type="ARBA" id="ARBA00023136"/>
    </source>
</evidence>
<dbReference type="PANTHER" id="PTHR11040:SF44">
    <property type="entry name" value="PROTEIN ZNTC-RELATED"/>
    <property type="match status" value="1"/>
</dbReference>
<keyword evidence="3 6" id="KW-1133">Transmembrane helix</keyword>
<reference evidence="8" key="1">
    <citation type="submission" date="2016-02" db="EMBL/GenBank/DDBJ databases">
        <title>Draft genome sequence of Microdochium bolleyi, a fungal endophyte of beachgrass.</title>
        <authorList>
            <consortium name="DOE Joint Genome Institute"/>
            <person name="David A.S."/>
            <person name="May G."/>
            <person name="Haridas S."/>
            <person name="Lim J."/>
            <person name="Wang M."/>
            <person name="Labutti K."/>
            <person name="Lipzen A."/>
            <person name="Barry K."/>
            <person name="Grigoriev I.V."/>
        </authorList>
    </citation>
    <scope>NUCLEOTIDE SEQUENCE [LARGE SCALE GENOMIC DNA]</scope>
    <source>
        <strain evidence="8">J235TASD1</strain>
    </source>
</reference>
<evidence type="ECO:0000313" key="8">
    <source>
        <dbReference type="Proteomes" id="UP000070501"/>
    </source>
</evidence>